<organism evidence="18 19">
    <name type="scientific">Agrobacterium tumefaciens</name>
    <dbReference type="NCBI Taxonomy" id="358"/>
    <lineage>
        <taxon>Bacteria</taxon>
        <taxon>Pseudomonadati</taxon>
        <taxon>Pseudomonadota</taxon>
        <taxon>Alphaproteobacteria</taxon>
        <taxon>Hyphomicrobiales</taxon>
        <taxon>Rhizobiaceae</taxon>
        <taxon>Rhizobium/Agrobacterium group</taxon>
        <taxon>Agrobacterium</taxon>
        <taxon>Agrobacterium tumefaciens complex</taxon>
    </lineage>
</organism>
<comment type="pathway">
    <text evidence="2 14">Glycan biosynthesis; trehalose biosynthesis.</text>
</comment>
<evidence type="ECO:0000256" key="2">
    <source>
        <dbReference type="ARBA" id="ARBA00005199"/>
    </source>
</evidence>
<keyword evidence="9 14" id="KW-0326">Glycosidase</keyword>
<dbReference type="Proteomes" id="UP001265315">
    <property type="component" value="Unassembled WGS sequence"/>
</dbReference>
<feature type="domain" description="Glycosyl hydrolase family 13 catalytic" evidence="17">
    <location>
        <begin position="90"/>
        <end position="461"/>
    </location>
</feature>
<sequence length="607" mass="68298">MMKAVNHREWGAQRNQSGETDFTIWAPALAAVKLRLNDAEFDMHRTGDGWHHIKKNSLVGDHYCFVLADGNRVPDPASNQQHEGPLGPSLIVNHDFVWKNQDWEGRPWHETIVYELHVGTFTPEGTFAAAAGKLEYLNDIGITVVELMPLATFAGNRGWGYDGVLQFSPQRDYGSPDELKAFIDKAHGHGIMVLLDVVYNHFGPAGNALQGYVPTFFKKDATPWGPAPDFNRSEVRSFFIQNALYWLQTYRFDGLRIDAADHLAGSDEDVDFLIELALEVRQTIKGRNVHLVIEDARNAASPMTPAADGTVLIDAEWNDDWHHVIHVATTNEDGGVYGDFAIRPRDKLRRSLATGFVYQGEPRPSRDFASSGEPSGHLPPQRFVNFLHNHDQAGNRLRGERLRALIPPSLFMTLETILLLSPQTPLIFMGDDHGSANPFFFFSDHPDYDKEQEIKNRLKQAEIFQGNLPPDARQVVRDPNDPCTMQLSTLNWQEAENTDGRLARARMAALLSKRRHHIWPLLCSHFEKGVFLECSLQGLAIDWYFKTGRLQMRANLSADICELPPVKGEIFHLHGSIDDMRYKGYGAQFAVEPALIRDCAVAIPLPG</sequence>
<feature type="active site" description="Nucleophile" evidence="15">
    <location>
        <position position="258"/>
    </location>
</feature>
<dbReference type="CDD" id="cd11325">
    <property type="entry name" value="AmyAc_GTHase"/>
    <property type="match status" value="1"/>
</dbReference>
<dbReference type="Pfam" id="PF00128">
    <property type="entry name" value="Alpha-amylase"/>
    <property type="match status" value="1"/>
</dbReference>
<evidence type="ECO:0000256" key="8">
    <source>
        <dbReference type="ARBA" id="ARBA00023277"/>
    </source>
</evidence>
<dbReference type="Gene3D" id="2.60.40.10">
    <property type="entry name" value="Immunoglobulins"/>
    <property type="match status" value="1"/>
</dbReference>
<dbReference type="InterPro" id="IPR044901">
    <property type="entry name" value="Trehalose_TreZ_E-set_sf"/>
</dbReference>
<dbReference type="AlphaFoldDB" id="A0AAW8M036"/>
<feature type="active site" description="Proton donor" evidence="15">
    <location>
        <position position="294"/>
    </location>
</feature>
<dbReference type="PANTHER" id="PTHR43651">
    <property type="entry name" value="1,4-ALPHA-GLUCAN-BRANCHING ENZYME"/>
    <property type="match status" value="1"/>
</dbReference>
<dbReference type="InterPro" id="IPR014756">
    <property type="entry name" value="Ig_E-set"/>
</dbReference>
<gene>
    <name evidence="18" type="ORF">J2W61_004638</name>
</gene>
<dbReference type="GO" id="GO:0005992">
    <property type="term" value="P:trehalose biosynthetic process"/>
    <property type="evidence" value="ECO:0007669"/>
    <property type="project" value="UniProtKB-UniRule"/>
</dbReference>
<evidence type="ECO:0000256" key="7">
    <source>
        <dbReference type="ARBA" id="ARBA00022801"/>
    </source>
</evidence>
<dbReference type="PIRSF" id="PIRSF006337">
    <property type="entry name" value="Trehalose_TreZ"/>
    <property type="match status" value="1"/>
</dbReference>
<dbReference type="Gene3D" id="3.20.20.80">
    <property type="entry name" value="Glycosidases"/>
    <property type="match status" value="1"/>
</dbReference>
<keyword evidence="8" id="KW-0119">Carbohydrate metabolism</keyword>
<evidence type="ECO:0000256" key="11">
    <source>
        <dbReference type="ARBA" id="ARBA00033284"/>
    </source>
</evidence>
<evidence type="ECO:0000256" key="4">
    <source>
        <dbReference type="ARBA" id="ARBA00012268"/>
    </source>
</evidence>
<keyword evidence="6" id="KW-0963">Cytoplasm</keyword>
<keyword evidence="18" id="KW-0328">Glycosyltransferase</keyword>
<dbReference type="InterPro" id="IPR013783">
    <property type="entry name" value="Ig-like_fold"/>
</dbReference>
<dbReference type="SUPFAM" id="SSF81296">
    <property type="entry name" value="E set domains"/>
    <property type="match status" value="1"/>
</dbReference>
<feature type="site" description="Transition state stabilizer" evidence="16">
    <location>
        <position position="391"/>
    </location>
</feature>
<comment type="catalytic activity">
    <reaction evidence="12 14">
        <text>hydrolysis of (1-&gt;4)-alpha-D-glucosidic linkage in 4-alpha-D-[(1-&gt;4)-alpha-D-glucanosyl]n trehalose to yield trehalose and (1-&gt;4)-alpha-D-glucan.</text>
        <dbReference type="EC" id="3.2.1.141"/>
    </reaction>
</comment>
<dbReference type="InterPro" id="IPR012768">
    <property type="entry name" value="Trehalose_TreZ"/>
</dbReference>
<comment type="subcellular location">
    <subcellularLocation>
        <location evidence="1 15">Cytoplasm</location>
    </subcellularLocation>
</comment>
<dbReference type="EMBL" id="JAVDSW010000006">
    <property type="protein sequence ID" value="MDR6704763.1"/>
    <property type="molecule type" value="Genomic_DNA"/>
</dbReference>
<dbReference type="NCBIfam" id="TIGR02402">
    <property type="entry name" value="trehalose_TreZ"/>
    <property type="match status" value="1"/>
</dbReference>
<protein>
    <recommendedName>
        <fullName evidence="5 13">Malto-oligosyltrehalose trehalohydrolase</fullName>
        <shortName evidence="14">MTHase</shortName>
        <ecNumber evidence="4 13">3.2.1.141</ecNumber>
    </recommendedName>
    <alternativeName>
        <fullName evidence="11 14">4-alpha-D-((1-&gt;4)-alpha-D-glucano)trehalose trehalohydrolase</fullName>
    </alternativeName>
    <alternativeName>
        <fullName evidence="10 14">Maltooligosyl trehalose trehalohydrolase</fullName>
    </alternativeName>
</protein>
<dbReference type="GO" id="GO:0016757">
    <property type="term" value="F:glycosyltransferase activity"/>
    <property type="evidence" value="ECO:0007669"/>
    <property type="project" value="UniProtKB-KW"/>
</dbReference>
<evidence type="ECO:0000259" key="17">
    <source>
        <dbReference type="SMART" id="SM00642"/>
    </source>
</evidence>
<evidence type="ECO:0000256" key="6">
    <source>
        <dbReference type="ARBA" id="ARBA00022490"/>
    </source>
</evidence>
<dbReference type="CDD" id="cd02853">
    <property type="entry name" value="E_set_MTHase_like_N"/>
    <property type="match status" value="1"/>
</dbReference>
<evidence type="ECO:0000256" key="16">
    <source>
        <dbReference type="PIRSR" id="PIRSR006337-3"/>
    </source>
</evidence>
<comment type="caution">
    <text evidence="18">The sequence shown here is derived from an EMBL/GenBank/DDBJ whole genome shotgun (WGS) entry which is preliminary data.</text>
</comment>
<dbReference type="InterPro" id="IPR017853">
    <property type="entry name" value="GH"/>
</dbReference>
<proteinExistence type="inferred from homology"/>
<evidence type="ECO:0000256" key="9">
    <source>
        <dbReference type="ARBA" id="ARBA00023295"/>
    </source>
</evidence>
<evidence type="ECO:0000256" key="1">
    <source>
        <dbReference type="ARBA" id="ARBA00004496"/>
    </source>
</evidence>
<keyword evidence="7 14" id="KW-0378">Hydrolase</keyword>
<reference evidence="18" key="1">
    <citation type="submission" date="2023-07" db="EMBL/GenBank/DDBJ databases">
        <title>Sorghum-associated microbial communities from plants grown in Nebraska, USA.</title>
        <authorList>
            <person name="Schachtman D."/>
        </authorList>
    </citation>
    <scope>NUCLEOTIDE SEQUENCE</scope>
    <source>
        <strain evidence="18">1457</strain>
    </source>
</reference>
<evidence type="ECO:0000256" key="3">
    <source>
        <dbReference type="ARBA" id="ARBA00008061"/>
    </source>
</evidence>
<evidence type="ECO:0000256" key="13">
    <source>
        <dbReference type="NCBIfam" id="TIGR02402"/>
    </source>
</evidence>
<dbReference type="GO" id="GO:0033942">
    <property type="term" value="F:4-alpha-D-(1-&gt;4)-alpha-D-glucanotrehalose trehalohydrolase activity"/>
    <property type="evidence" value="ECO:0007669"/>
    <property type="project" value="UniProtKB-EC"/>
</dbReference>
<dbReference type="EC" id="3.2.1.141" evidence="4 13"/>
<evidence type="ECO:0000313" key="19">
    <source>
        <dbReference type="Proteomes" id="UP001265315"/>
    </source>
</evidence>
<evidence type="ECO:0000256" key="14">
    <source>
        <dbReference type="PIRNR" id="PIRNR006337"/>
    </source>
</evidence>
<dbReference type="GO" id="GO:0005737">
    <property type="term" value="C:cytoplasm"/>
    <property type="evidence" value="ECO:0007669"/>
    <property type="project" value="UniProtKB-SubCell"/>
</dbReference>
<accession>A0AAW8M036</accession>
<dbReference type="SMART" id="SM00642">
    <property type="entry name" value="Aamy"/>
    <property type="match status" value="1"/>
</dbReference>
<dbReference type="InterPro" id="IPR006047">
    <property type="entry name" value="GH13_cat_dom"/>
</dbReference>
<evidence type="ECO:0000256" key="12">
    <source>
        <dbReference type="ARBA" id="ARBA00034013"/>
    </source>
</evidence>
<evidence type="ECO:0000256" key="15">
    <source>
        <dbReference type="PIRSR" id="PIRSR006337-1"/>
    </source>
</evidence>
<evidence type="ECO:0000256" key="5">
    <source>
        <dbReference type="ARBA" id="ARBA00015938"/>
    </source>
</evidence>
<dbReference type="Gene3D" id="1.10.10.760">
    <property type="entry name" value="E-set domains of sugar-utilizing enzymes"/>
    <property type="match status" value="1"/>
</dbReference>
<dbReference type="SUPFAM" id="SSF51445">
    <property type="entry name" value="(Trans)glycosidases"/>
    <property type="match status" value="1"/>
</dbReference>
<evidence type="ECO:0000313" key="18">
    <source>
        <dbReference type="EMBL" id="MDR6704763.1"/>
    </source>
</evidence>
<dbReference type="PANTHER" id="PTHR43651:SF11">
    <property type="entry name" value="MALTO-OLIGOSYLTREHALOSE TREHALOHYDROLASE"/>
    <property type="match status" value="1"/>
</dbReference>
<comment type="similarity">
    <text evidence="3 14">Belongs to the glycosyl hydrolase 13 family.</text>
</comment>
<evidence type="ECO:0000256" key="10">
    <source>
        <dbReference type="ARBA" id="ARBA00032057"/>
    </source>
</evidence>
<keyword evidence="18" id="KW-0808">Transferase</keyword>
<name>A0AAW8M036_AGRTU</name>